<feature type="region of interest" description="Disordered" evidence="1">
    <location>
        <begin position="469"/>
        <end position="573"/>
    </location>
</feature>
<dbReference type="PANTHER" id="PTHR31871">
    <property type="entry name" value="OS02G0137100 PROTEIN"/>
    <property type="match status" value="1"/>
</dbReference>
<feature type="compositionally biased region" description="Polar residues" evidence="1">
    <location>
        <begin position="469"/>
        <end position="565"/>
    </location>
</feature>
<proteinExistence type="predicted"/>
<name>A0AAP0GT81_9ASTR</name>
<evidence type="ECO:0000313" key="2">
    <source>
        <dbReference type="EMBL" id="KAK9062458.1"/>
    </source>
</evidence>
<sequence length="573" mass="63271">MSNRKGKRKATPVEEERDRVKHLIEQCMGHNLKPNEIVDVLYKQHKIERSLTKTVWEALEKQNKGFFDSYYSRLVMKEQNTKQAEILNHPKYTNTVSSPLGSSGSSIPPMHHMQHHVPTAFLNQSEYKNTVTSQLGSSGSSIPPIHQMQHPVPRAFLKHSEYTNTVTSQLGSSGSSIPPIHQMQHPVPTAFLNPSEYKNTVTSQLGSSGSSIPPMHQMQHPVPTAFLNHSWYTNTVISPLGSSGSSIPPMHQMRHPVPAAFLNHSQYTNTVTSPLGSSGSSIPPMHQMRHPVPTAFLNHSQYTNTVTSPLGSSGSSILPRSMVSHSQIPGRSNSTEKRLTTDASCHYKFVNSDHGASSLPVNMSTVEAGQKKDKQRVKDLIKQSLVYCTTQKQVIQYLYLTEEIGPAFTIAAWTELEREDKEFFRNYYMKDLVMKRQSGKMNQLNPNIKRGPTAALETEHHRVGTLGLQQQAPPHQRSSSAPTVTDNQQFGSSSAPTITDNQQFGSSSAPTITDNQQFGSSSAPTTTDNQQFGSSSAPTTTDNQQFGSSSAPTTTDDQQFGSSSGYCRYKSTK</sequence>
<dbReference type="PANTHER" id="PTHR31871:SF1">
    <property type="entry name" value="HISTIDINE-TRNA LIGASE"/>
    <property type="match status" value="1"/>
</dbReference>
<gene>
    <name evidence="2" type="ORF">SSX86_019644</name>
</gene>
<dbReference type="Proteomes" id="UP001408789">
    <property type="component" value="Unassembled WGS sequence"/>
</dbReference>
<reference evidence="2 3" key="1">
    <citation type="submission" date="2024-04" db="EMBL/GenBank/DDBJ databases">
        <title>The reference genome of an endangered Asteraceae, Deinandra increscens subsp. villosa, native to the Central Coast of California.</title>
        <authorList>
            <person name="Guilliams M."/>
            <person name="Hasenstab-Lehman K."/>
            <person name="Meyer R."/>
            <person name="Mcevoy S."/>
        </authorList>
    </citation>
    <scope>NUCLEOTIDE SEQUENCE [LARGE SCALE GENOMIC DNA]</scope>
    <source>
        <tissue evidence="2">Leaf</tissue>
    </source>
</reference>
<dbReference type="InterPro" id="IPR006476">
    <property type="entry name" value="CHP01589_pln"/>
</dbReference>
<evidence type="ECO:0000256" key="1">
    <source>
        <dbReference type="SAM" id="MobiDB-lite"/>
    </source>
</evidence>
<comment type="caution">
    <text evidence="2">The sequence shown here is derived from an EMBL/GenBank/DDBJ whole genome shotgun (WGS) entry which is preliminary data.</text>
</comment>
<accession>A0AAP0GT81</accession>
<keyword evidence="3" id="KW-1185">Reference proteome</keyword>
<dbReference type="NCBIfam" id="TIGR01589">
    <property type="entry name" value="A_thal_3526"/>
    <property type="match status" value="1"/>
</dbReference>
<evidence type="ECO:0000313" key="3">
    <source>
        <dbReference type="Proteomes" id="UP001408789"/>
    </source>
</evidence>
<dbReference type="Pfam" id="PF09713">
    <property type="entry name" value="A_thal_3526"/>
    <property type="match status" value="2"/>
</dbReference>
<organism evidence="2 3">
    <name type="scientific">Deinandra increscens subsp. villosa</name>
    <dbReference type="NCBI Taxonomy" id="3103831"/>
    <lineage>
        <taxon>Eukaryota</taxon>
        <taxon>Viridiplantae</taxon>
        <taxon>Streptophyta</taxon>
        <taxon>Embryophyta</taxon>
        <taxon>Tracheophyta</taxon>
        <taxon>Spermatophyta</taxon>
        <taxon>Magnoliopsida</taxon>
        <taxon>eudicotyledons</taxon>
        <taxon>Gunneridae</taxon>
        <taxon>Pentapetalae</taxon>
        <taxon>asterids</taxon>
        <taxon>campanulids</taxon>
        <taxon>Asterales</taxon>
        <taxon>Asteraceae</taxon>
        <taxon>Asteroideae</taxon>
        <taxon>Heliantheae alliance</taxon>
        <taxon>Madieae</taxon>
        <taxon>Madiinae</taxon>
        <taxon>Deinandra</taxon>
    </lineage>
</organism>
<protein>
    <submittedName>
        <fullName evidence="2">Uncharacterized protein</fullName>
    </submittedName>
</protein>
<dbReference type="AlphaFoldDB" id="A0AAP0GT81"/>
<dbReference type="EMBL" id="JBCNJP010000019">
    <property type="protein sequence ID" value="KAK9062458.1"/>
    <property type="molecule type" value="Genomic_DNA"/>
</dbReference>